<proteinExistence type="predicted"/>
<dbReference type="VEuPathDB" id="FungiDB:MAPG_03095"/>
<dbReference type="EMBL" id="GL876967">
    <property type="protein sequence ID" value="KLU84049.1"/>
    <property type="molecule type" value="Genomic_DNA"/>
</dbReference>
<evidence type="ECO:0000313" key="2">
    <source>
        <dbReference type="EnsemblFungi" id="MAPG_03095T0"/>
    </source>
</evidence>
<reference evidence="2" key="4">
    <citation type="journal article" date="2015" name="G3 (Bethesda)">
        <title>Genome sequences of three phytopathogenic species of the Magnaporthaceae family of fungi.</title>
        <authorList>
            <person name="Okagaki L.H."/>
            <person name="Nunes C.C."/>
            <person name="Sailsbery J."/>
            <person name="Clay B."/>
            <person name="Brown D."/>
            <person name="John T."/>
            <person name="Oh Y."/>
            <person name="Young N."/>
            <person name="Fitzgerald M."/>
            <person name="Haas B.J."/>
            <person name="Zeng Q."/>
            <person name="Young S."/>
            <person name="Adiconis X."/>
            <person name="Fan L."/>
            <person name="Levin J.Z."/>
            <person name="Mitchell T.K."/>
            <person name="Okubara P.A."/>
            <person name="Farman M.L."/>
            <person name="Kohn L.M."/>
            <person name="Birren B."/>
            <person name="Ma L.-J."/>
            <person name="Dean R.A."/>
        </authorList>
    </citation>
    <scope>NUCLEOTIDE SEQUENCE</scope>
    <source>
        <strain evidence="2">ATCC 64411 / 73-15</strain>
    </source>
</reference>
<dbReference type="AlphaFoldDB" id="A0A0C4DT40"/>
<sequence>MLAALMDVAHDIEDVILTGKSDMIWSSASAAAGGTLAMPDLPSQQAAVAQHHHHQQHGGVAVEPFDNMMGVDFLGSFP</sequence>
<keyword evidence="3" id="KW-1185">Reference proteome</keyword>
<gene>
    <name evidence="1" type="ORF">MAPG_03095</name>
</gene>
<evidence type="ECO:0000313" key="1">
    <source>
        <dbReference type="EMBL" id="KLU84049.1"/>
    </source>
</evidence>
<evidence type="ECO:0000313" key="3">
    <source>
        <dbReference type="Proteomes" id="UP000011715"/>
    </source>
</evidence>
<dbReference type="EnsemblFungi" id="MAPG_03095T0">
    <property type="protein sequence ID" value="MAPG_03095T0"/>
    <property type="gene ID" value="MAPG_03095"/>
</dbReference>
<reference evidence="3" key="1">
    <citation type="submission" date="2010-05" db="EMBL/GenBank/DDBJ databases">
        <title>The genome sequence of Magnaporthe poae strain ATCC 64411.</title>
        <authorList>
            <person name="Ma L.-J."/>
            <person name="Dead R."/>
            <person name="Young S."/>
            <person name="Zeng Q."/>
            <person name="Koehrsen M."/>
            <person name="Alvarado L."/>
            <person name="Berlin A."/>
            <person name="Chapman S.B."/>
            <person name="Chen Z."/>
            <person name="Freedman E."/>
            <person name="Gellesch M."/>
            <person name="Goldberg J."/>
            <person name="Griggs A."/>
            <person name="Gujja S."/>
            <person name="Heilman E.R."/>
            <person name="Heiman D."/>
            <person name="Hepburn T."/>
            <person name="Howarth C."/>
            <person name="Jen D."/>
            <person name="Larson L."/>
            <person name="Mehta T."/>
            <person name="Neiman D."/>
            <person name="Pearson M."/>
            <person name="Roberts A."/>
            <person name="Saif S."/>
            <person name="Shea T."/>
            <person name="Shenoy N."/>
            <person name="Sisk P."/>
            <person name="Stolte C."/>
            <person name="Sykes S."/>
            <person name="Walk T."/>
            <person name="White J."/>
            <person name="Yandava C."/>
            <person name="Haas B."/>
            <person name="Nusbaum C."/>
            <person name="Birren B."/>
        </authorList>
    </citation>
    <scope>NUCLEOTIDE SEQUENCE [LARGE SCALE GENOMIC DNA]</scope>
    <source>
        <strain evidence="3">ATCC 64411 / 73-15</strain>
    </source>
</reference>
<reference evidence="2" key="5">
    <citation type="submission" date="2015-06" db="UniProtKB">
        <authorList>
            <consortium name="EnsemblFungi"/>
        </authorList>
    </citation>
    <scope>IDENTIFICATION</scope>
    <source>
        <strain evidence="2">ATCC 64411</strain>
    </source>
</reference>
<protein>
    <submittedName>
        <fullName evidence="1 2">Uncharacterized protein</fullName>
    </submittedName>
</protein>
<organism evidence="2 3">
    <name type="scientific">Magnaporthiopsis poae (strain ATCC 64411 / 73-15)</name>
    <name type="common">Kentucky bluegrass fungus</name>
    <name type="synonym">Magnaporthe poae</name>
    <dbReference type="NCBI Taxonomy" id="644358"/>
    <lineage>
        <taxon>Eukaryota</taxon>
        <taxon>Fungi</taxon>
        <taxon>Dikarya</taxon>
        <taxon>Ascomycota</taxon>
        <taxon>Pezizomycotina</taxon>
        <taxon>Sordariomycetes</taxon>
        <taxon>Sordariomycetidae</taxon>
        <taxon>Magnaporthales</taxon>
        <taxon>Magnaporthaceae</taxon>
        <taxon>Magnaporthiopsis</taxon>
    </lineage>
</organism>
<dbReference type="Proteomes" id="UP000011715">
    <property type="component" value="Unassembled WGS sequence"/>
</dbReference>
<reference evidence="1" key="3">
    <citation type="submission" date="2011-03" db="EMBL/GenBank/DDBJ databases">
        <title>Annotation of Magnaporthe poae ATCC 64411.</title>
        <authorList>
            <person name="Ma L.-J."/>
            <person name="Dead R."/>
            <person name="Young S.K."/>
            <person name="Zeng Q."/>
            <person name="Gargeya S."/>
            <person name="Fitzgerald M."/>
            <person name="Haas B."/>
            <person name="Abouelleil A."/>
            <person name="Alvarado L."/>
            <person name="Arachchi H.M."/>
            <person name="Berlin A."/>
            <person name="Brown A."/>
            <person name="Chapman S.B."/>
            <person name="Chen Z."/>
            <person name="Dunbar C."/>
            <person name="Freedman E."/>
            <person name="Gearin G."/>
            <person name="Gellesch M."/>
            <person name="Goldberg J."/>
            <person name="Griggs A."/>
            <person name="Gujja S."/>
            <person name="Heiman D."/>
            <person name="Howarth C."/>
            <person name="Larson L."/>
            <person name="Lui A."/>
            <person name="MacDonald P.J.P."/>
            <person name="Mehta T."/>
            <person name="Montmayeur A."/>
            <person name="Murphy C."/>
            <person name="Neiman D."/>
            <person name="Pearson M."/>
            <person name="Priest M."/>
            <person name="Roberts A."/>
            <person name="Saif S."/>
            <person name="Shea T."/>
            <person name="Shenoy N."/>
            <person name="Sisk P."/>
            <person name="Stolte C."/>
            <person name="Sykes S."/>
            <person name="Yandava C."/>
            <person name="Wortman J."/>
            <person name="Nusbaum C."/>
            <person name="Birren B."/>
        </authorList>
    </citation>
    <scope>NUCLEOTIDE SEQUENCE</scope>
    <source>
        <strain evidence="1">ATCC 64411</strain>
    </source>
</reference>
<reference evidence="1" key="2">
    <citation type="submission" date="2010-05" db="EMBL/GenBank/DDBJ databases">
        <title>The Genome Sequence of Magnaporthe poae strain ATCC 64411.</title>
        <authorList>
            <consortium name="The Broad Institute Genome Sequencing Platform"/>
            <consortium name="Broad Institute Genome Sequencing Center for Infectious Disease"/>
            <person name="Ma L.-J."/>
            <person name="Dead R."/>
            <person name="Young S."/>
            <person name="Zeng Q."/>
            <person name="Koehrsen M."/>
            <person name="Alvarado L."/>
            <person name="Berlin A."/>
            <person name="Chapman S.B."/>
            <person name="Chen Z."/>
            <person name="Freedman E."/>
            <person name="Gellesch M."/>
            <person name="Goldberg J."/>
            <person name="Griggs A."/>
            <person name="Gujja S."/>
            <person name="Heilman E.R."/>
            <person name="Heiman D."/>
            <person name="Hepburn T."/>
            <person name="Howarth C."/>
            <person name="Jen D."/>
            <person name="Larson L."/>
            <person name="Mehta T."/>
            <person name="Neiman D."/>
            <person name="Pearson M."/>
            <person name="Roberts A."/>
            <person name="Saif S."/>
            <person name="Shea T."/>
            <person name="Shenoy N."/>
            <person name="Sisk P."/>
            <person name="Stolte C."/>
            <person name="Sykes S."/>
            <person name="Walk T."/>
            <person name="White J."/>
            <person name="Yandava C."/>
            <person name="Haas B."/>
            <person name="Nusbaum C."/>
            <person name="Birren B."/>
        </authorList>
    </citation>
    <scope>NUCLEOTIDE SEQUENCE</scope>
    <source>
        <strain evidence="1">ATCC 64411</strain>
    </source>
</reference>
<name>A0A0C4DT40_MAGP6</name>
<accession>A0A0C4DT40</accession>
<dbReference type="EMBL" id="ADBL01000756">
    <property type="status" value="NOT_ANNOTATED_CDS"/>
    <property type="molecule type" value="Genomic_DNA"/>
</dbReference>